<dbReference type="AlphaFoldDB" id="A0A1F6EBU9"/>
<evidence type="ECO:0000313" key="3">
    <source>
        <dbReference type="Proteomes" id="UP000176689"/>
    </source>
</evidence>
<sequence>MDIEQLSKSQIILLTLLVSFVTSIATGIVTVSLMGQAPPSIAQSVNRIVERTVEKVIPAGQTASTVITREKTVVVKESDLISEAVERSMPSVVRLYLNNSDPMIFLGFGVVLDESGTIATDSDALGESGDAEIALQDGAHVRAFVTMRDRNSGVAFLQSATTTKDGKPPAWKPAAISVGNPRLGQTVITIAGKGVTRIADGIITAIVPRSSGDSPDAQNIIETNIPGDSIMAGGLLLNTDGEIIGMSTSVGRASSSGGFIYSSALLKQREPADKDAAALPK</sequence>
<keyword evidence="1" id="KW-1133">Transmembrane helix</keyword>
<keyword evidence="1" id="KW-0812">Transmembrane</keyword>
<reference evidence="2 3" key="1">
    <citation type="journal article" date="2016" name="Nat. Commun.">
        <title>Thousands of microbial genomes shed light on interconnected biogeochemical processes in an aquifer system.</title>
        <authorList>
            <person name="Anantharaman K."/>
            <person name="Brown C.T."/>
            <person name="Hug L.A."/>
            <person name="Sharon I."/>
            <person name="Castelle C.J."/>
            <person name="Probst A.J."/>
            <person name="Thomas B.C."/>
            <person name="Singh A."/>
            <person name="Wilkins M.J."/>
            <person name="Karaoz U."/>
            <person name="Brodie E.L."/>
            <person name="Williams K.H."/>
            <person name="Hubbard S.S."/>
            <person name="Banfield J.F."/>
        </authorList>
    </citation>
    <scope>NUCLEOTIDE SEQUENCE [LARGE SCALE GENOMIC DNA]</scope>
</reference>
<proteinExistence type="predicted"/>
<dbReference type="Pfam" id="PF13365">
    <property type="entry name" value="Trypsin_2"/>
    <property type="match status" value="1"/>
</dbReference>
<feature type="transmembrane region" description="Helical" evidence="1">
    <location>
        <begin position="12"/>
        <end position="34"/>
    </location>
</feature>
<dbReference type="EMBL" id="MFLP01000013">
    <property type="protein sequence ID" value="OGG71149.1"/>
    <property type="molecule type" value="Genomic_DNA"/>
</dbReference>
<evidence type="ECO:0008006" key="4">
    <source>
        <dbReference type="Google" id="ProtNLM"/>
    </source>
</evidence>
<name>A0A1F6EBU9_9BACT</name>
<dbReference type="SUPFAM" id="SSF50494">
    <property type="entry name" value="Trypsin-like serine proteases"/>
    <property type="match status" value="1"/>
</dbReference>
<protein>
    <recommendedName>
        <fullName evidence="4">Serine protease</fullName>
    </recommendedName>
</protein>
<evidence type="ECO:0000313" key="2">
    <source>
        <dbReference type="EMBL" id="OGG71149.1"/>
    </source>
</evidence>
<organism evidence="2 3">
    <name type="scientific">Candidatus Kaiserbacteria bacterium RIFCSPHIGHO2_12_FULL_53_13</name>
    <dbReference type="NCBI Taxonomy" id="1798502"/>
    <lineage>
        <taxon>Bacteria</taxon>
        <taxon>Candidatus Kaiseribacteriota</taxon>
    </lineage>
</organism>
<evidence type="ECO:0000256" key="1">
    <source>
        <dbReference type="SAM" id="Phobius"/>
    </source>
</evidence>
<accession>A0A1F6EBU9</accession>
<gene>
    <name evidence="2" type="ORF">A3F27_01945</name>
</gene>
<comment type="caution">
    <text evidence="2">The sequence shown here is derived from an EMBL/GenBank/DDBJ whole genome shotgun (WGS) entry which is preliminary data.</text>
</comment>
<keyword evidence="1" id="KW-0472">Membrane</keyword>
<dbReference type="Gene3D" id="2.40.10.120">
    <property type="match status" value="1"/>
</dbReference>
<dbReference type="InterPro" id="IPR009003">
    <property type="entry name" value="Peptidase_S1_PA"/>
</dbReference>
<dbReference type="Proteomes" id="UP000176689">
    <property type="component" value="Unassembled WGS sequence"/>
</dbReference>